<keyword evidence="1" id="KW-0812">Transmembrane</keyword>
<dbReference type="STRING" id="1640674.SAMN05216323_106317"/>
<evidence type="ECO:0000313" key="3">
    <source>
        <dbReference type="Proteomes" id="UP000199452"/>
    </source>
</evidence>
<organism evidence="2 3">
    <name type="scientific">Williamwhitmania taraxaci</name>
    <dbReference type="NCBI Taxonomy" id="1640674"/>
    <lineage>
        <taxon>Bacteria</taxon>
        <taxon>Pseudomonadati</taxon>
        <taxon>Bacteroidota</taxon>
        <taxon>Bacteroidia</taxon>
        <taxon>Bacteroidales</taxon>
        <taxon>Williamwhitmaniaceae</taxon>
        <taxon>Williamwhitmania</taxon>
    </lineage>
</organism>
<keyword evidence="3" id="KW-1185">Reference proteome</keyword>
<evidence type="ECO:0000256" key="1">
    <source>
        <dbReference type="SAM" id="Phobius"/>
    </source>
</evidence>
<protein>
    <submittedName>
        <fullName evidence="2">Uncharacterized protein</fullName>
    </submittedName>
</protein>
<gene>
    <name evidence="2" type="ORF">SAMN05216323_106317</name>
</gene>
<dbReference type="EMBL" id="FMYP01000063">
    <property type="protein sequence ID" value="SDC93605.1"/>
    <property type="molecule type" value="Genomic_DNA"/>
</dbReference>
<dbReference type="AlphaFoldDB" id="A0A1G6QPJ4"/>
<accession>A0A1G6QPJ4</accession>
<name>A0A1G6QPJ4_9BACT</name>
<dbReference type="RefSeq" id="WP_092440075.1">
    <property type="nucleotide sequence ID" value="NZ_FMYP01000063.1"/>
</dbReference>
<evidence type="ECO:0000313" key="2">
    <source>
        <dbReference type="EMBL" id="SDC93605.1"/>
    </source>
</evidence>
<dbReference type="Pfam" id="PF25589">
    <property type="entry name" value="DUF7935"/>
    <property type="match status" value="1"/>
</dbReference>
<reference evidence="2 3" key="1">
    <citation type="submission" date="2016-09" db="EMBL/GenBank/DDBJ databases">
        <authorList>
            <person name="Capua I."/>
            <person name="De Benedictis P."/>
            <person name="Joannis T."/>
            <person name="Lombin L.H."/>
            <person name="Cattoli G."/>
        </authorList>
    </citation>
    <scope>NUCLEOTIDE SEQUENCE [LARGE SCALE GENOMIC DNA]</scope>
    <source>
        <strain evidence="2 3">A7P-90m</strain>
    </source>
</reference>
<dbReference type="Proteomes" id="UP000199452">
    <property type="component" value="Unassembled WGS sequence"/>
</dbReference>
<dbReference type="InterPro" id="IPR057695">
    <property type="entry name" value="DUF7935"/>
</dbReference>
<proteinExistence type="predicted"/>
<keyword evidence="1" id="KW-0472">Membrane</keyword>
<sequence>MDPLYTLLLVAIPAIIVYLSSYLSFKKIIESEHNRHKQEILLNNQKLIVPIRLRAYERLILFLERVSPENLIVRIHRPEMKAKELEKALMDTIRAEFDHNLSQQLYVSAQAWEAVKSARANLLNIISTAMDEISPESPGIILSRKILVKLVEHEVNPVSPAIDYLKSEVNQLF</sequence>
<keyword evidence="1" id="KW-1133">Transmembrane helix</keyword>
<feature type="transmembrane region" description="Helical" evidence="1">
    <location>
        <begin position="6"/>
        <end position="25"/>
    </location>
</feature>
<dbReference type="OrthoDB" id="1493032at2"/>